<proteinExistence type="predicted"/>
<organism evidence="2 3">
    <name type="scientific">Nocardioides cavernae</name>
    <dbReference type="NCBI Taxonomy" id="1921566"/>
    <lineage>
        <taxon>Bacteria</taxon>
        <taxon>Bacillati</taxon>
        <taxon>Actinomycetota</taxon>
        <taxon>Actinomycetes</taxon>
        <taxon>Propionibacteriales</taxon>
        <taxon>Nocardioidaceae</taxon>
        <taxon>Nocardioides</taxon>
    </lineage>
</organism>
<comment type="caution">
    <text evidence="2">The sequence shown here is derived from an EMBL/GenBank/DDBJ whole genome shotgun (WGS) entry which is preliminary data.</text>
</comment>
<keyword evidence="2" id="KW-0413">Isomerase</keyword>
<dbReference type="InterPro" id="IPR024344">
    <property type="entry name" value="MDMPI_metal-binding"/>
</dbReference>
<dbReference type="Proteomes" id="UP000618818">
    <property type="component" value="Unassembled WGS sequence"/>
</dbReference>
<evidence type="ECO:0000313" key="3">
    <source>
        <dbReference type="Proteomes" id="UP000618818"/>
    </source>
</evidence>
<accession>A0ABR8NBQ2</accession>
<keyword evidence="3" id="KW-1185">Reference proteome</keyword>
<dbReference type="GO" id="GO:0016853">
    <property type="term" value="F:isomerase activity"/>
    <property type="evidence" value="ECO:0007669"/>
    <property type="project" value="UniProtKB-KW"/>
</dbReference>
<dbReference type="SUPFAM" id="SSF109854">
    <property type="entry name" value="DinB/YfiT-like putative metalloenzymes"/>
    <property type="match status" value="1"/>
</dbReference>
<protein>
    <submittedName>
        <fullName evidence="2">Maleylpyruvate isomerase N-terminal domain-containing protein</fullName>
    </submittedName>
</protein>
<feature type="domain" description="Mycothiol-dependent maleylpyruvate isomerase metal-binding" evidence="1">
    <location>
        <begin position="22"/>
        <end position="153"/>
    </location>
</feature>
<dbReference type="RefSeq" id="WP_191194750.1">
    <property type="nucleotide sequence ID" value="NZ_JACXYZ010000001.1"/>
</dbReference>
<dbReference type="Pfam" id="PF11716">
    <property type="entry name" value="MDMPI_N"/>
    <property type="match status" value="1"/>
</dbReference>
<dbReference type="EMBL" id="JACXYZ010000001">
    <property type="protein sequence ID" value="MBD3925051.1"/>
    <property type="molecule type" value="Genomic_DNA"/>
</dbReference>
<name>A0ABR8NBQ2_9ACTN</name>
<reference evidence="2 3" key="1">
    <citation type="submission" date="2020-09" db="EMBL/GenBank/DDBJ databases">
        <title>novel species in genus Nocardioides.</title>
        <authorList>
            <person name="Zhang G."/>
        </authorList>
    </citation>
    <scope>NUCLEOTIDE SEQUENCE [LARGE SCALE GENOMIC DNA]</scope>
    <source>
        <strain evidence="2 3">KCTC 39551</strain>
    </source>
</reference>
<dbReference type="Gene3D" id="1.20.120.450">
    <property type="entry name" value="dinb family like domain"/>
    <property type="match status" value="1"/>
</dbReference>
<gene>
    <name evidence="2" type="ORF">IEZ26_10500</name>
</gene>
<dbReference type="InterPro" id="IPR034660">
    <property type="entry name" value="DinB/YfiT-like"/>
</dbReference>
<sequence>MDFEWTTSCRAFGDAAEWFVTTAALAGGRWTEPGLGEWDVRSLVGHTSRALLTVETYLASPADSVEVGSAADYYRATRAVAAGPDVAARGRAAGEALGTDPAAAVAALAARVVPLVAACEGTEVVTTIAGGMRLADYLPTRTFELVVHTADLAAALGLASEPPPAPAAQAFDLVAQLAVSDGRATALLRAATGREGLPPGFSVL</sequence>
<evidence type="ECO:0000259" key="1">
    <source>
        <dbReference type="Pfam" id="PF11716"/>
    </source>
</evidence>
<evidence type="ECO:0000313" key="2">
    <source>
        <dbReference type="EMBL" id="MBD3925051.1"/>
    </source>
</evidence>